<evidence type="ECO:0000256" key="2">
    <source>
        <dbReference type="ARBA" id="ARBA00023015"/>
    </source>
</evidence>
<sequence length="344" mass="36757">MTDLDLAAVRAFVTVVDEGQFGHAARVLGITQQGVSKRVAKLESQLGVSLFDRLGSGSAVTAAGAKVLPHARALLAVAQDTVVAARAQVRPLRVAVQGERHVASVSMRYYLDRNPEADVEIVMSTAFRSGRDALLNGRVDAAFARQHGGPRALPPGIGAVPAHLEPLHLLVGRDHPLAAQSAVTPAQIAAYPVWVPGASVPSEWADYYREWSEFSGVEIVTGRVPGGSPEREDDREKGRGPFGLEAVLERLAASDTLACFAGDGYRFPWHPHIRRLPIFDPTPAYPHALLWASAGAHPGLPPLIAHVRENYNGDIGADCWIPESDRPLFLPAPPVPASTAHRAG</sequence>
<dbReference type="PANTHER" id="PTHR30346">
    <property type="entry name" value="TRANSCRIPTIONAL DUAL REGULATOR HCAR-RELATED"/>
    <property type="match status" value="1"/>
</dbReference>
<evidence type="ECO:0000313" key="7">
    <source>
        <dbReference type="EMBL" id="MFF3571123.1"/>
    </source>
</evidence>
<keyword evidence="2" id="KW-0805">Transcription regulation</keyword>
<dbReference type="Proteomes" id="UP001601992">
    <property type="component" value="Unassembled WGS sequence"/>
</dbReference>
<dbReference type="PROSITE" id="PS50931">
    <property type="entry name" value="HTH_LYSR"/>
    <property type="match status" value="1"/>
</dbReference>
<keyword evidence="5" id="KW-0804">Transcription</keyword>
<dbReference type="Pfam" id="PF03466">
    <property type="entry name" value="LysR_substrate"/>
    <property type="match status" value="1"/>
</dbReference>
<dbReference type="InterPro" id="IPR005119">
    <property type="entry name" value="LysR_subst-bd"/>
</dbReference>
<dbReference type="InterPro" id="IPR000847">
    <property type="entry name" value="LysR_HTH_N"/>
</dbReference>
<dbReference type="RefSeq" id="WP_245567907.1">
    <property type="nucleotide sequence ID" value="NZ_JBIAQY010000009.1"/>
</dbReference>
<dbReference type="EMBL" id="JBIAQY010000009">
    <property type="protein sequence ID" value="MFF3571123.1"/>
    <property type="molecule type" value="Genomic_DNA"/>
</dbReference>
<comment type="similarity">
    <text evidence="1">Belongs to the LysR transcriptional regulatory family.</text>
</comment>
<evidence type="ECO:0000313" key="8">
    <source>
        <dbReference type="Proteomes" id="UP001601992"/>
    </source>
</evidence>
<evidence type="ECO:0000256" key="1">
    <source>
        <dbReference type="ARBA" id="ARBA00009437"/>
    </source>
</evidence>
<protein>
    <submittedName>
        <fullName evidence="7">LysR family transcriptional regulator</fullName>
    </submittedName>
</protein>
<dbReference type="InterPro" id="IPR036388">
    <property type="entry name" value="WH-like_DNA-bd_sf"/>
</dbReference>
<dbReference type="SUPFAM" id="SSF53850">
    <property type="entry name" value="Periplasmic binding protein-like II"/>
    <property type="match status" value="1"/>
</dbReference>
<gene>
    <name evidence="7" type="ORF">ACFYXQ_25420</name>
</gene>
<reference evidence="7 8" key="1">
    <citation type="submission" date="2024-10" db="EMBL/GenBank/DDBJ databases">
        <title>The Natural Products Discovery Center: Release of the First 8490 Sequenced Strains for Exploring Actinobacteria Biosynthetic Diversity.</title>
        <authorList>
            <person name="Kalkreuter E."/>
            <person name="Kautsar S.A."/>
            <person name="Yang D."/>
            <person name="Bader C.D."/>
            <person name="Teijaro C.N."/>
            <person name="Fluegel L."/>
            <person name="Davis C.M."/>
            <person name="Simpson J.R."/>
            <person name="Lauterbach L."/>
            <person name="Steele A.D."/>
            <person name="Gui C."/>
            <person name="Meng S."/>
            <person name="Li G."/>
            <person name="Viehrig K."/>
            <person name="Ye F."/>
            <person name="Su P."/>
            <person name="Kiefer A.F."/>
            <person name="Nichols A."/>
            <person name="Cepeda A.J."/>
            <person name="Yan W."/>
            <person name="Fan B."/>
            <person name="Jiang Y."/>
            <person name="Adhikari A."/>
            <person name="Zheng C.-J."/>
            <person name="Schuster L."/>
            <person name="Cowan T.M."/>
            <person name="Smanski M.J."/>
            <person name="Chevrette M.G."/>
            <person name="De Carvalho L.P.S."/>
            <person name="Shen B."/>
        </authorList>
    </citation>
    <scope>NUCLEOTIDE SEQUENCE [LARGE SCALE GENOMIC DNA]</scope>
    <source>
        <strain evidence="7 8">NPDC002593</strain>
    </source>
</reference>
<dbReference type="PANTHER" id="PTHR30346:SF0">
    <property type="entry name" value="HCA OPERON TRANSCRIPTIONAL ACTIVATOR HCAR"/>
    <property type="match status" value="1"/>
</dbReference>
<dbReference type="SUPFAM" id="SSF46785">
    <property type="entry name" value="Winged helix' DNA-binding domain"/>
    <property type="match status" value="1"/>
</dbReference>
<dbReference type="Gene3D" id="1.10.10.10">
    <property type="entry name" value="Winged helix-like DNA-binding domain superfamily/Winged helix DNA-binding domain"/>
    <property type="match status" value="1"/>
</dbReference>
<dbReference type="PRINTS" id="PR00039">
    <property type="entry name" value="HTHLYSR"/>
</dbReference>
<dbReference type="Gene3D" id="3.40.190.10">
    <property type="entry name" value="Periplasmic binding protein-like II"/>
    <property type="match status" value="2"/>
</dbReference>
<proteinExistence type="inferred from homology"/>
<accession>A0ABW6S499</accession>
<evidence type="ECO:0000256" key="5">
    <source>
        <dbReference type="ARBA" id="ARBA00023163"/>
    </source>
</evidence>
<dbReference type="InterPro" id="IPR036390">
    <property type="entry name" value="WH_DNA-bd_sf"/>
</dbReference>
<comment type="caution">
    <text evidence="7">The sequence shown here is derived from an EMBL/GenBank/DDBJ whole genome shotgun (WGS) entry which is preliminary data.</text>
</comment>
<evidence type="ECO:0000256" key="4">
    <source>
        <dbReference type="ARBA" id="ARBA00023159"/>
    </source>
</evidence>
<feature type="domain" description="HTH lysR-type" evidence="6">
    <location>
        <begin position="4"/>
        <end position="61"/>
    </location>
</feature>
<evidence type="ECO:0000256" key="3">
    <source>
        <dbReference type="ARBA" id="ARBA00023125"/>
    </source>
</evidence>
<organism evidence="7 8">
    <name type="scientific">Nocardia jiangxiensis</name>
    <dbReference type="NCBI Taxonomy" id="282685"/>
    <lineage>
        <taxon>Bacteria</taxon>
        <taxon>Bacillati</taxon>
        <taxon>Actinomycetota</taxon>
        <taxon>Actinomycetes</taxon>
        <taxon>Mycobacteriales</taxon>
        <taxon>Nocardiaceae</taxon>
        <taxon>Nocardia</taxon>
    </lineage>
</organism>
<keyword evidence="3" id="KW-0238">DNA-binding</keyword>
<evidence type="ECO:0000259" key="6">
    <source>
        <dbReference type="PROSITE" id="PS50931"/>
    </source>
</evidence>
<keyword evidence="4" id="KW-0010">Activator</keyword>
<name>A0ABW6S499_9NOCA</name>
<dbReference type="Pfam" id="PF00126">
    <property type="entry name" value="HTH_1"/>
    <property type="match status" value="1"/>
</dbReference>
<keyword evidence="8" id="KW-1185">Reference proteome</keyword>